<feature type="compositionally biased region" description="Basic and acidic residues" evidence="1">
    <location>
        <begin position="32"/>
        <end position="43"/>
    </location>
</feature>
<dbReference type="AlphaFoldDB" id="A0A7Z7NBI8"/>
<proteinExistence type="predicted"/>
<comment type="caution">
    <text evidence="3">The sequence shown here is derived from an EMBL/GenBank/DDBJ whole genome shotgun (WGS) entry which is preliminary data.</text>
</comment>
<evidence type="ECO:0000313" key="4">
    <source>
        <dbReference type="Proteomes" id="UP000554965"/>
    </source>
</evidence>
<dbReference type="Proteomes" id="UP000554965">
    <property type="component" value="Unassembled WGS sequence"/>
</dbReference>
<protein>
    <submittedName>
        <fullName evidence="3">Uncharacterized protein</fullName>
    </submittedName>
</protein>
<evidence type="ECO:0000256" key="1">
    <source>
        <dbReference type="SAM" id="MobiDB-lite"/>
    </source>
</evidence>
<keyword evidence="4" id="KW-1185">Reference proteome</keyword>
<feature type="transmembrane region" description="Helical" evidence="2">
    <location>
        <begin position="121"/>
        <end position="143"/>
    </location>
</feature>
<sequence length="310" mass="33849">MACSSAPIRWTRSRSSQGGVTAGFANNRPKRPRYDPRMDGSTPERRVAGWQRALRWVAWLTFLGLAILHSDRESFGPVELLALAAAIGVSVWCMAKPLGGPKVEIDEPAEVRGAFVSRTNWGLLLFGVALTIGGIGATGAIVYDVYTHRATIRDVVSDMGSFIVGWTAEALTGWSYDAHLEDTHAYALFVLVLPGLLLIGWNAVPFIKRGHEFRVEPDSSISIRGPRGWFQLLEYEYSAVIGDGTTIRFTAAGDGAPPIVLPQARVFSRETGARLSSDVSAAFFQQRLSLRGFAIEAINAKRGSFRGRRP</sequence>
<reference evidence="3 4" key="1">
    <citation type="submission" date="2017-10" db="EMBL/GenBank/DDBJ databases">
        <authorList>
            <consortium name="Urmite Genomes"/>
        </authorList>
    </citation>
    <scope>NUCLEOTIDE SEQUENCE [LARGE SCALE GENOMIC DNA]</scope>
    <source>
        <strain evidence="3 4">FB-527</strain>
    </source>
</reference>
<feature type="transmembrane region" description="Helical" evidence="2">
    <location>
        <begin position="185"/>
        <end position="204"/>
    </location>
</feature>
<evidence type="ECO:0000313" key="3">
    <source>
        <dbReference type="EMBL" id="SOJ56031.1"/>
    </source>
</evidence>
<keyword evidence="2" id="KW-1133">Transmembrane helix</keyword>
<organism evidence="3 4">
    <name type="scientific">Mycobacterium simulans</name>
    <dbReference type="NCBI Taxonomy" id="627089"/>
    <lineage>
        <taxon>Bacteria</taxon>
        <taxon>Bacillati</taxon>
        <taxon>Actinomycetota</taxon>
        <taxon>Actinomycetes</taxon>
        <taxon>Mycobacteriales</taxon>
        <taxon>Mycobacteriaceae</taxon>
        <taxon>Mycobacterium</taxon>
    </lineage>
</organism>
<accession>A0A7Z7NBI8</accession>
<keyword evidence="2" id="KW-0472">Membrane</keyword>
<dbReference type="EMBL" id="OCTY01000002">
    <property type="protein sequence ID" value="SOJ56031.1"/>
    <property type="molecule type" value="Genomic_DNA"/>
</dbReference>
<name>A0A7Z7NBI8_9MYCO</name>
<feature type="region of interest" description="Disordered" evidence="1">
    <location>
        <begin position="1"/>
        <end position="43"/>
    </location>
</feature>
<gene>
    <name evidence="3" type="ORF">MSIMFB_03508</name>
</gene>
<keyword evidence="2" id="KW-0812">Transmembrane</keyword>
<evidence type="ECO:0000256" key="2">
    <source>
        <dbReference type="SAM" id="Phobius"/>
    </source>
</evidence>